<dbReference type="PATRIC" id="fig|115713.3.peg.71"/>
<protein>
    <submittedName>
        <fullName evidence="2">Uncharacterized protein</fullName>
    </submittedName>
</protein>
<evidence type="ECO:0000313" key="12">
    <source>
        <dbReference type="EMBL" id="CRI52342.1"/>
    </source>
</evidence>
<dbReference type="EMBL" id="LN847223">
    <property type="protein sequence ID" value="CRI45530.1"/>
    <property type="molecule type" value="Genomic_DNA"/>
</dbReference>
<proteinExistence type="predicted"/>
<dbReference type="EMBL" id="LN847229">
    <property type="protein sequence ID" value="CRI46660.1"/>
    <property type="molecule type" value="Genomic_DNA"/>
</dbReference>
<accession>Q9Z9B8</accession>
<evidence type="ECO:0000313" key="7">
    <source>
        <dbReference type="EMBL" id="CRI45530.1"/>
    </source>
</evidence>
<dbReference type="EMBL" id="LN849012">
    <property type="protein sequence ID" value="CRI72701.1"/>
    <property type="molecule type" value="Genomic_DNA"/>
</dbReference>
<dbReference type="EMBL" id="LN847008">
    <property type="protein sequence ID" value="CRI41066.1"/>
    <property type="molecule type" value="Genomic_DNA"/>
</dbReference>
<dbReference type="EMBL" id="AE002161">
    <property type="protein sequence ID" value="AAF38519.1"/>
    <property type="molecule type" value="Genomic_DNA"/>
</dbReference>
<dbReference type="EMBL" id="LN847020">
    <property type="protein sequence ID" value="CRI42191.1"/>
    <property type="molecule type" value="Genomic_DNA"/>
</dbReference>
<reference evidence="2 14" key="2">
    <citation type="journal article" date="2000" name="Nucleic Acids Res.">
        <title>Genome sequences of Chlamydia trachomatis MoPn and Chlamydia pneumoniae AR39.</title>
        <authorList>
            <person name="Read T.D."/>
            <person name="Brunham R.C."/>
            <person name="Shen C."/>
            <person name="Gill S.R."/>
            <person name="Heidelberg J.F."/>
            <person name="White O."/>
            <person name="Hickey E.K."/>
            <person name="Peterson J.D."/>
            <person name="Utterback T.R."/>
            <person name="Berry K.J."/>
            <person name="Bass S."/>
            <person name="Linher K.D."/>
            <person name="Weidman J.F."/>
            <person name="Khouri H.M."/>
            <person name="Craven B."/>
            <person name="Bowman C."/>
            <person name="Dodson R.J."/>
            <person name="Gwinn M.L."/>
            <person name="Nelson W.C."/>
            <person name="DeBoy R.T."/>
            <person name="Kolonay J.F."/>
            <person name="McClarty G."/>
            <person name="Salzberg S.L."/>
            <person name="Eisen J.A."/>
            <person name="Fraser C.M."/>
        </authorList>
    </citation>
    <scope>NUCLEOTIDE SEQUENCE [LARGE SCALE GENOMIC DNA]</scope>
    <source>
        <strain evidence="2 14">AR39</strain>
    </source>
</reference>
<dbReference type="EMBL" id="LN846997">
    <property type="protein sequence ID" value="CRI37672.1"/>
    <property type="molecule type" value="Genomic_DNA"/>
</dbReference>
<reference evidence="1 15" key="1">
    <citation type="journal article" date="1999" name="Nat. Genet.">
        <title>Comparative genomes of Chlamydia pneumoniae and C. trachomatis.</title>
        <authorList>
            <person name="Kalman S."/>
            <person name="Mitchell W."/>
            <person name="Marathe R."/>
            <person name="Lammel C."/>
            <person name="Fan J."/>
            <person name="Hyman R.W."/>
            <person name="Olinger L."/>
            <person name="Grimwood J."/>
            <person name="Davis R.W."/>
            <person name="Stephens R.S."/>
        </authorList>
    </citation>
    <scope>NUCLEOTIDE SEQUENCE [LARGE SCALE GENOMIC DNA]</scope>
    <source>
        <strain evidence="1 15">CWL029</strain>
    </source>
</reference>
<evidence type="ECO:0000313" key="1">
    <source>
        <dbReference type="EMBL" id="AAD18216.1"/>
    </source>
</evidence>
<dbReference type="AlphaFoldDB" id="Q9Z9B8"/>
<dbReference type="EMBL" id="LN847242">
    <property type="protein sequence ID" value="CRI48956.1"/>
    <property type="molecule type" value="Genomic_DNA"/>
</dbReference>
<dbReference type="HOGENOM" id="CLU_3078109_0_0_0"/>
<organism evidence="14">
    <name type="scientific">Chlamydia pneumoniae</name>
    <name type="common">Chlamydophila pneumoniae</name>
    <dbReference type="NCBI Taxonomy" id="83558"/>
    <lineage>
        <taxon>Bacteria</taxon>
        <taxon>Pseudomonadati</taxon>
        <taxon>Chlamydiota</taxon>
        <taxon>Chlamydiia</taxon>
        <taxon>Chlamydiales</taxon>
        <taxon>Chlamydiaceae</taxon>
        <taxon>Chlamydia/Chlamydophila group</taxon>
        <taxon>Chlamydia</taxon>
    </lineage>
</organism>
<dbReference type="KEGG" id="cpn:CPn_0063"/>
<dbReference type="Proteomes" id="UP000000583">
    <property type="component" value="Chromosome"/>
</dbReference>
<reference evidence="3" key="3">
    <citation type="submission" date="2015-05" db="EMBL/GenBank/DDBJ databases">
        <authorList>
            <person name="Rattei Thomas"/>
        </authorList>
    </citation>
    <scope>NUCLEOTIDE SEQUENCE</scope>
    <source>
        <strain evidence="3">CV15</strain>
        <strain evidence="4">CWL029c</strain>
        <strain evidence="6">DC9</strain>
        <strain evidence="5">GiD</strain>
        <strain evidence="7">MUL2216</strain>
        <strain evidence="8">Panola</strain>
        <strain evidence="10">PB1</strain>
        <strain evidence="9">U1271</strain>
        <strain evidence="11">UZG1</strain>
        <strain evidence="12">Wien2</strain>
        <strain evidence="13">YK41</strain>
    </source>
</reference>
<evidence type="ECO:0000313" key="5">
    <source>
        <dbReference type="EMBL" id="CRI41066.1"/>
    </source>
</evidence>
<accession>Q7AJE2</accession>
<dbReference type="PIR" id="H86498">
    <property type="entry name" value="H86498"/>
</dbReference>
<evidence type="ECO:0000313" key="6">
    <source>
        <dbReference type="EMBL" id="CRI42191.1"/>
    </source>
</evidence>
<dbReference type="EMBL" id="LN847240">
    <property type="protein sequence ID" value="CRI50076.1"/>
    <property type="molecule type" value="Genomic_DNA"/>
</dbReference>
<evidence type="ECO:0000313" key="8">
    <source>
        <dbReference type="EMBL" id="CRI46660.1"/>
    </source>
</evidence>
<dbReference type="EMBL" id="LN847245">
    <property type="protein sequence ID" value="CRI51211.1"/>
    <property type="molecule type" value="Genomic_DNA"/>
</dbReference>
<evidence type="ECO:0000313" key="2">
    <source>
        <dbReference type="EMBL" id="AAF38519.1"/>
    </source>
</evidence>
<dbReference type="Proteomes" id="UP000000801">
    <property type="component" value="Chromosome"/>
</dbReference>
<evidence type="ECO:0000313" key="3">
    <source>
        <dbReference type="EMBL" id="CRI37672.1"/>
    </source>
</evidence>
<dbReference type="PIR" id="H72124">
    <property type="entry name" value="H72124"/>
</dbReference>
<sequence length="52" mass="5880">MYANCKHNCLCLYDFSRHRSPPGLPLTFTPPYSFTLGIFLGRCLSTSNIVLL</sequence>
<evidence type="ECO:0000313" key="4">
    <source>
        <dbReference type="EMBL" id="CRI39938.1"/>
    </source>
</evidence>
<evidence type="ECO:0000313" key="14">
    <source>
        <dbReference type="Proteomes" id="UP000000583"/>
    </source>
</evidence>
<evidence type="ECO:0000313" key="15">
    <source>
        <dbReference type="Proteomes" id="UP000000801"/>
    </source>
</evidence>
<dbReference type="EMBL" id="AE001363">
    <property type="protein sequence ID" value="AAD18216.1"/>
    <property type="molecule type" value="Genomic_DNA"/>
</dbReference>
<evidence type="ECO:0000313" key="13">
    <source>
        <dbReference type="EMBL" id="CRI72701.1"/>
    </source>
</evidence>
<dbReference type="EMBL" id="LN847001">
    <property type="protein sequence ID" value="CRI39938.1"/>
    <property type="molecule type" value="Genomic_DNA"/>
</dbReference>
<evidence type="ECO:0000313" key="11">
    <source>
        <dbReference type="EMBL" id="CRI51211.1"/>
    </source>
</evidence>
<evidence type="ECO:0000313" key="9">
    <source>
        <dbReference type="EMBL" id="CRI48956.1"/>
    </source>
</evidence>
<dbReference type="EMBL" id="LN847249">
    <property type="protein sequence ID" value="CRI52342.1"/>
    <property type="molecule type" value="Genomic_DNA"/>
</dbReference>
<evidence type="ECO:0000313" key="10">
    <source>
        <dbReference type="EMBL" id="CRI50076.1"/>
    </source>
</evidence>
<dbReference type="KEGG" id="cpa:CP_0711"/>
<accession>Q7DEB7</accession>
<gene>
    <name evidence="2" type="ordered locus">CP_0711</name>
    <name evidence="1" type="ordered locus">CPn_0063</name>
    <name evidence="3" type="ORF">BN1224_CV15_A_00680</name>
    <name evidence="6" type="ORF">BN1224_DC9_AL_00140</name>
    <name evidence="5" type="ORF">BN1224_GiD_A_00670</name>
    <name evidence="7" type="ORF">BN1224_MUL2216_B_00560</name>
    <name evidence="8" type="ORF">BN1224_Panola_A_00660</name>
    <name evidence="10" type="ORF">BN1224_PB1_B_00570</name>
    <name evidence="9" type="ORF">BN1224_U1271_A_00660</name>
    <name evidence="11" type="ORF">BN1224_UZG1_A_00660</name>
    <name evidence="12" type="ORF">BN1224_Wien2_B_00530</name>
    <name evidence="13" type="ORF">BN1224_YK41_AC_00230</name>
    <name evidence="4" type="ORF">CWL029c_A_00690</name>
</gene>
<name>Q9Z9B8_CHLPN</name>